<dbReference type="PANTHER" id="PTHR43755:SF1">
    <property type="entry name" value="FAD-DEPENDENT PYRIDINE NUCLEOTIDE-DISULPHIDE OXIDOREDUCTASE"/>
    <property type="match status" value="1"/>
</dbReference>
<dbReference type="InterPro" id="IPR006311">
    <property type="entry name" value="TAT_signal"/>
</dbReference>
<evidence type="ECO:0000259" key="1">
    <source>
        <dbReference type="Pfam" id="PF07992"/>
    </source>
</evidence>
<gene>
    <name evidence="3" type="ORF">MNB_SM-4-284</name>
</gene>
<dbReference type="InterPro" id="IPR049386">
    <property type="entry name" value="FCSD_central"/>
</dbReference>
<proteinExistence type="predicted"/>
<dbReference type="SUPFAM" id="SSF51905">
    <property type="entry name" value="FAD/NAD(P)-binding domain"/>
    <property type="match status" value="2"/>
</dbReference>
<evidence type="ECO:0000313" key="3">
    <source>
        <dbReference type="EMBL" id="SFV56159.1"/>
    </source>
</evidence>
<dbReference type="EC" id="1.8.2.-" evidence="3"/>
<dbReference type="EMBL" id="FPHF01000031">
    <property type="protein sequence ID" value="SFV56159.1"/>
    <property type="molecule type" value="Genomic_DNA"/>
</dbReference>
<sequence>MNMNRRDALKISAISIAAATTMGLSACNSSEAKTSTVSAKGTKLKKYQVVIIGGGFGGLTVAKNIKKKNPSIEVLIIEKNDFFMACPFSNTYLGKLEGINLGTFIRDYNEPTRNYGYDMLKAVVTDINRKEKFVQTTQGSIKYDTLVLSPGIAYDYESTIPGISTDKIQELRALAPGALIPGSEHVTLERNLSNMEDGNVIITVPSGKFRCPPAPFERACMIAAYMKKEDIRGKVIILNPSNKVAKGAAFKEAWKELYGDIIVHMEFAKITDVDTKSKTISISQTTKDELDDKKVVKQTLSYQVLNLIPNNKANPVIEMSGVETSKDNFGKVIMNGCSFRTKSDASIYAVGDVVGHAIPPSGQTAIWSAKQCADEIVSGFAGKIYTLAVKSKTQKASNVCFSMVGDRPEEAIRVYHDFSWNGKVIKGKGRVPKGRNGKFRDTGTAQATRDWFRGSMNDLFA</sequence>
<dbReference type="AlphaFoldDB" id="A0A1W1BRJ3"/>
<dbReference type="Gene3D" id="3.50.50.60">
    <property type="entry name" value="FAD/NAD(P)-binding domain"/>
    <property type="match status" value="2"/>
</dbReference>
<dbReference type="InterPro" id="IPR036188">
    <property type="entry name" value="FAD/NAD-bd_sf"/>
</dbReference>
<dbReference type="InterPro" id="IPR023753">
    <property type="entry name" value="FAD/NAD-binding_dom"/>
</dbReference>
<dbReference type="Pfam" id="PF07992">
    <property type="entry name" value="Pyr_redox_2"/>
    <property type="match status" value="1"/>
</dbReference>
<dbReference type="GO" id="GO:0016491">
    <property type="term" value="F:oxidoreductase activity"/>
    <property type="evidence" value="ECO:0007669"/>
    <property type="project" value="UniProtKB-KW"/>
</dbReference>
<reference evidence="3" key="1">
    <citation type="submission" date="2016-10" db="EMBL/GenBank/DDBJ databases">
        <authorList>
            <person name="de Groot N.N."/>
        </authorList>
    </citation>
    <scope>NUCLEOTIDE SEQUENCE</scope>
</reference>
<feature type="domain" description="Sulfide dehydrogenase [flavocytochrome c] flavoprotein chain central" evidence="2">
    <location>
        <begin position="187"/>
        <end position="286"/>
    </location>
</feature>
<dbReference type="InterPro" id="IPR052541">
    <property type="entry name" value="SQRD"/>
</dbReference>
<feature type="domain" description="FAD/NAD(P)-binding" evidence="1">
    <location>
        <begin position="47"/>
        <end position="174"/>
    </location>
</feature>
<name>A0A1W1BRJ3_9ZZZZ</name>
<organism evidence="3">
    <name type="scientific">hydrothermal vent metagenome</name>
    <dbReference type="NCBI Taxonomy" id="652676"/>
    <lineage>
        <taxon>unclassified sequences</taxon>
        <taxon>metagenomes</taxon>
        <taxon>ecological metagenomes</taxon>
    </lineage>
</organism>
<protein>
    <submittedName>
        <fullName evidence="3">Sulfide dehydrogenase [flavocytochrome C] flavoprotein chain</fullName>
        <ecNumber evidence="3">1.8.2.-</ecNumber>
    </submittedName>
</protein>
<dbReference type="Pfam" id="PF21706">
    <property type="entry name" value="FCSD_central"/>
    <property type="match status" value="1"/>
</dbReference>
<keyword evidence="3" id="KW-0560">Oxidoreductase</keyword>
<accession>A0A1W1BRJ3</accession>
<dbReference type="PROSITE" id="PS51318">
    <property type="entry name" value="TAT"/>
    <property type="match status" value="1"/>
</dbReference>
<dbReference type="PANTHER" id="PTHR43755">
    <property type="match status" value="1"/>
</dbReference>
<evidence type="ECO:0000259" key="2">
    <source>
        <dbReference type="Pfam" id="PF21706"/>
    </source>
</evidence>
<dbReference type="PROSITE" id="PS51257">
    <property type="entry name" value="PROKAR_LIPOPROTEIN"/>
    <property type="match status" value="1"/>
</dbReference>